<dbReference type="Pfam" id="PF02541">
    <property type="entry name" value="Ppx-GppA"/>
    <property type="match status" value="1"/>
</dbReference>
<protein>
    <submittedName>
        <fullName evidence="3">Exopolyphosphatase</fullName>
    </submittedName>
</protein>
<reference evidence="3 4" key="1">
    <citation type="submission" date="2020-08" db="EMBL/GenBank/DDBJ databases">
        <title>Genome sequence of Phycicoccus endophyticus JCM 31784T.</title>
        <authorList>
            <person name="Hyun D.-W."/>
            <person name="Bae J.-W."/>
        </authorList>
    </citation>
    <scope>NUCLEOTIDE SEQUENCE [LARGE SCALE GENOMIC DNA]</scope>
    <source>
        <strain evidence="3 4">JCM 31784</strain>
    </source>
</reference>
<evidence type="ECO:0000259" key="2">
    <source>
        <dbReference type="Pfam" id="PF02541"/>
    </source>
</evidence>
<dbReference type="PANTHER" id="PTHR30005">
    <property type="entry name" value="EXOPOLYPHOSPHATASE"/>
    <property type="match status" value="1"/>
</dbReference>
<feature type="region of interest" description="Disordered" evidence="1">
    <location>
        <begin position="1"/>
        <end position="27"/>
    </location>
</feature>
<dbReference type="EMBL" id="CP060712">
    <property type="protein sequence ID" value="QNN49797.1"/>
    <property type="molecule type" value="Genomic_DNA"/>
</dbReference>
<proteinExistence type="predicted"/>
<name>A0A7G9R2H2_9MICO</name>
<accession>A0A7G9R2H2</accession>
<dbReference type="InterPro" id="IPR003695">
    <property type="entry name" value="Ppx_GppA_N"/>
</dbReference>
<dbReference type="InterPro" id="IPR050273">
    <property type="entry name" value="GppA/Ppx_hydrolase"/>
</dbReference>
<evidence type="ECO:0000313" key="4">
    <source>
        <dbReference type="Proteomes" id="UP000515976"/>
    </source>
</evidence>
<dbReference type="Gene3D" id="3.30.420.150">
    <property type="entry name" value="Exopolyphosphatase. Domain 2"/>
    <property type="match status" value="1"/>
</dbReference>
<dbReference type="GO" id="GO:0016462">
    <property type="term" value="F:pyrophosphatase activity"/>
    <property type="evidence" value="ECO:0007669"/>
    <property type="project" value="TreeGrafter"/>
</dbReference>
<keyword evidence="4" id="KW-1185">Reference proteome</keyword>
<dbReference type="PANTHER" id="PTHR30005:SF13">
    <property type="entry name" value="EXOPOLYPHOSPHATASE 2"/>
    <property type="match status" value="1"/>
</dbReference>
<feature type="domain" description="Ppx/GppA phosphatase N-terminal" evidence="2">
    <location>
        <begin position="72"/>
        <end position="355"/>
    </location>
</feature>
<sequence length="362" mass="37801">MPARPRRALAGGGTGGQPARRRGAGDARPLVAAAPVCRGSRRRGGGQVSQRVGAVDCGTNSIRLLVADVGSDGRLTDVVRRMEVVRLGQGIDRTGVIAPEAMERTLAAAREYAALCREHGVETARFVATSASRDARNADDFVAGVREAFGELDVAPEVVPGDVEARLSFAGATGDLPAAGVEGPYLVVDLGGGSTELVRGTERVEAARSVDVGCVRITERHLEHDPPTQEEIVAARADVARALEQAEEVVHLGGLSAVVGLAGSVTTVTAHALGLDRYDRDAIHLAQVPLEAHRGACRSLLAMSREQRAALPYMHPGRVDVIGAGALVWYEVLGRVAVRSPGVRVVTSEHDILDGIALSVAG</sequence>
<dbReference type="Gene3D" id="3.30.420.40">
    <property type="match status" value="1"/>
</dbReference>
<dbReference type="InterPro" id="IPR043129">
    <property type="entry name" value="ATPase_NBD"/>
</dbReference>
<evidence type="ECO:0000313" key="3">
    <source>
        <dbReference type="EMBL" id="QNN49797.1"/>
    </source>
</evidence>
<dbReference type="AlphaFoldDB" id="A0A7G9R2H2"/>
<dbReference type="Proteomes" id="UP000515976">
    <property type="component" value="Chromosome"/>
</dbReference>
<dbReference type="KEGG" id="pei:H9L10_01490"/>
<gene>
    <name evidence="3" type="ORF">H9L10_01490</name>
</gene>
<evidence type="ECO:0000256" key="1">
    <source>
        <dbReference type="SAM" id="MobiDB-lite"/>
    </source>
</evidence>
<dbReference type="SUPFAM" id="SSF53067">
    <property type="entry name" value="Actin-like ATPase domain"/>
    <property type="match status" value="2"/>
</dbReference>
<dbReference type="CDD" id="cd24119">
    <property type="entry name" value="ASKHA_NBD_MtPPX2-like"/>
    <property type="match status" value="1"/>
</dbReference>
<organism evidence="3 4">
    <name type="scientific">Phycicoccus endophyticus</name>
    <dbReference type="NCBI Taxonomy" id="1690220"/>
    <lineage>
        <taxon>Bacteria</taxon>
        <taxon>Bacillati</taxon>
        <taxon>Actinomycetota</taxon>
        <taxon>Actinomycetes</taxon>
        <taxon>Micrococcales</taxon>
        <taxon>Intrasporangiaceae</taxon>
        <taxon>Phycicoccus</taxon>
    </lineage>
</organism>